<dbReference type="EnsemblMetazoa" id="HelroT67135">
    <property type="protein sequence ID" value="HelroP67135"/>
    <property type="gene ID" value="HelroG67135"/>
</dbReference>
<dbReference type="SUPFAM" id="SSF47473">
    <property type="entry name" value="EF-hand"/>
    <property type="match status" value="1"/>
</dbReference>
<dbReference type="InterPro" id="IPR002048">
    <property type="entry name" value="EF_hand_dom"/>
</dbReference>
<feature type="domain" description="EF-hand" evidence="5">
    <location>
        <begin position="70"/>
        <end position="105"/>
    </location>
</feature>
<dbReference type="PROSITE" id="PS50222">
    <property type="entry name" value="EF_HAND_2"/>
    <property type="match status" value="3"/>
</dbReference>
<dbReference type="OMA" id="ITVEWES"/>
<dbReference type="PANTHER" id="PTHR23055">
    <property type="entry name" value="CALCIUM BINDING PROTEINS"/>
    <property type="match status" value="1"/>
</dbReference>
<dbReference type="KEGG" id="hro:HELRODRAFT_67135"/>
<dbReference type="SMART" id="SM00054">
    <property type="entry name" value="EFh"/>
    <property type="match status" value="3"/>
</dbReference>
<dbReference type="HOGENOM" id="CLU_072366_2_1_1"/>
<dbReference type="GO" id="GO:0005509">
    <property type="term" value="F:calcium ion binding"/>
    <property type="evidence" value="ECO:0000318"/>
    <property type="project" value="GO_Central"/>
</dbReference>
<name>T1FYX1_HELRO</name>
<dbReference type="STRING" id="6412.T1FYX1"/>
<reference evidence="7" key="3">
    <citation type="submission" date="2015-06" db="UniProtKB">
        <authorList>
            <consortium name="EnsemblMetazoa"/>
        </authorList>
    </citation>
    <scope>IDENTIFICATION</scope>
</reference>
<dbReference type="InterPro" id="IPR018247">
    <property type="entry name" value="EF_Hand_1_Ca_BS"/>
</dbReference>
<sequence>MNFLEVQEVEVEKQSIRSKSEGLDALCHSTKFSRKELQIMYRGFKNECPSGMVNEDTFKFIYSQFFPQGDCSAYAHFVFNTFDQDHSGTISFEEFVMGLSLLLRGTMLEKLQWVFSLYDVNRDGVITSEEMQMVVSSVYDIMGKFCSSKIDDTVIKNHVDALFEKLDVDRDGVISFDEFIDTCRKVSQQTLI</sequence>
<evidence type="ECO:0000259" key="5">
    <source>
        <dbReference type="PROSITE" id="PS50222"/>
    </source>
</evidence>
<evidence type="ECO:0000313" key="8">
    <source>
        <dbReference type="Proteomes" id="UP000015101"/>
    </source>
</evidence>
<dbReference type="InterPro" id="IPR028846">
    <property type="entry name" value="Recoverin"/>
</dbReference>
<reference evidence="6 8" key="2">
    <citation type="journal article" date="2013" name="Nature">
        <title>Insights into bilaterian evolution from three spiralian genomes.</title>
        <authorList>
            <person name="Simakov O."/>
            <person name="Marletaz F."/>
            <person name="Cho S.J."/>
            <person name="Edsinger-Gonzales E."/>
            <person name="Havlak P."/>
            <person name="Hellsten U."/>
            <person name="Kuo D.H."/>
            <person name="Larsson T."/>
            <person name="Lv J."/>
            <person name="Arendt D."/>
            <person name="Savage R."/>
            <person name="Osoegawa K."/>
            <person name="de Jong P."/>
            <person name="Grimwood J."/>
            <person name="Chapman J.A."/>
            <person name="Shapiro H."/>
            <person name="Aerts A."/>
            <person name="Otillar R.P."/>
            <person name="Terry A.Y."/>
            <person name="Boore J.L."/>
            <person name="Grigoriev I.V."/>
            <person name="Lindberg D.R."/>
            <person name="Seaver E.C."/>
            <person name="Weisblat D.A."/>
            <person name="Putnam N.H."/>
            <person name="Rokhsar D.S."/>
        </authorList>
    </citation>
    <scope>NUCLEOTIDE SEQUENCE</scope>
</reference>
<dbReference type="eggNOG" id="KOG0044">
    <property type="taxonomic scope" value="Eukaryota"/>
</dbReference>
<comment type="similarity">
    <text evidence="1">Belongs to the recoverin family.</text>
</comment>
<accession>T1FYX1</accession>
<feature type="domain" description="EF-hand" evidence="5">
    <location>
        <begin position="106"/>
        <end position="141"/>
    </location>
</feature>
<dbReference type="Proteomes" id="UP000015101">
    <property type="component" value="Unassembled WGS sequence"/>
</dbReference>
<dbReference type="PANTHER" id="PTHR23055:SF167">
    <property type="entry name" value="EF-HAND DOMAIN-CONTAINING PROTEIN"/>
    <property type="match status" value="1"/>
</dbReference>
<evidence type="ECO:0000313" key="7">
    <source>
        <dbReference type="EnsemblMetazoa" id="HelroP67135"/>
    </source>
</evidence>
<dbReference type="GeneID" id="20214019"/>
<dbReference type="OrthoDB" id="191686at2759"/>
<keyword evidence="2" id="KW-0479">Metal-binding</keyword>
<dbReference type="Pfam" id="PF00036">
    <property type="entry name" value="EF-hand_1"/>
    <property type="match status" value="1"/>
</dbReference>
<keyword evidence="4" id="KW-0106">Calcium</keyword>
<gene>
    <name evidence="7" type="primary">20214019</name>
    <name evidence="6" type="ORF">HELRODRAFT_67135</name>
</gene>
<protein>
    <recommendedName>
        <fullName evidence="5">EF-hand domain-containing protein</fullName>
    </recommendedName>
</protein>
<dbReference type="AlphaFoldDB" id="T1FYX1"/>
<organism evidence="7 8">
    <name type="scientific">Helobdella robusta</name>
    <name type="common">Californian leech</name>
    <dbReference type="NCBI Taxonomy" id="6412"/>
    <lineage>
        <taxon>Eukaryota</taxon>
        <taxon>Metazoa</taxon>
        <taxon>Spiralia</taxon>
        <taxon>Lophotrochozoa</taxon>
        <taxon>Annelida</taxon>
        <taxon>Clitellata</taxon>
        <taxon>Hirudinea</taxon>
        <taxon>Rhynchobdellida</taxon>
        <taxon>Glossiphoniidae</taxon>
        <taxon>Helobdella</taxon>
    </lineage>
</organism>
<dbReference type="PRINTS" id="PR00450">
    <property type="entry name" value="RECOVERIN"/>
</dbReference>
<reference evidence="8" key="1">
    <citation type="submission" date="2012-12" db="EMBL/GenBank/DDBJ databases">
        <authorList>
            <person name="Hellsten U."/>
            <person name="Grimwood J."/>
            <person name="Chapman J.A."/>
            <person name="Shapiro H."/>
            <person name="Aerts A."/>
            <person name="Otillar R.P."/>
            <person name="Terry A.Y."/>
            <person name="Boore J.L."/>
            <person name="Simakov O."/>
            <person name="Marletaz F."/>
            <person name="Cho S.-J."/>
            <person name="Edsinger-Gonzales E."/>
            <person name="Havlak P."/>
            <person name="Kuo D.-H."/>
            <person name="Larsson T."/>
            <person name="Lv J."/>
            <person name="Arendt D."/>
            <person name="Savage R."/>
            <person name="Osoegawa K."/>
            <person name="de Jong P."/>
            <person name="Lindberg D.R."/>
            <person name="Seaver E.C."/>
            <person name="Weisblat D.A."/>
            <person name="Putnam N.H."/>
            <person name="Grigoriev I.V."/>
            <person name="Rokhsar D.S."/>
        </authorList>
    </citation>
    <scope>NUCLEOTIDE SEQUENCE</scope>
</reference>
<dbReference type="InParanoid" id="T1FYX1"/>
<evidence type="ECO:0000256" key="4">
    <source>
        <dbReference type="ARBA" id="ARBA00022837"/>
    </source>
</evidence>
<keyword evidence="3" id="KW-0677">Repeat</keyword>
<feature type="domain" description="EF-hand" evidence="5">
    <location>
        <begin position="154"/>
        <end position="189"/>
    </location>
</feature>
<dbReference type="RefSeq" id="XP_009022533.1">
    <property type="nucleotide sequence ID" value="XM_009024285.1"/>
</dbReference>
<keyword evidence="8" id="KW-1185">Reference proteome</keyword>
<evidence type="ECO:0000256" key="1">
    <source>
        <dbReference type="ARBA" id="ARBA00006049"/>
    </source>
</evidence>
<dbReference type="EMBL" id="AMQM01001185">
    <property type="status" value="NOT_ANNOTATED_CDS"/>
    <property type="molecule type" value="Genomic_DNA"/>
</dbReference>
<dbReference type="InterPro" id="IPR011992">
    <property type="entry name" value="EF-hand-dom_pair"/>
</dbReference>
<dbReference type="CTD" id="20214019"/>
<proteinExistence type="inferred from homology"/>
<dbReference type="PROSITE" id="PS00018">
    <property type="entry name" value="EF_HAND_1"/>
    <property type="match status" value="3"/>
</dbReference>
<evidence type="ECO:0000256" key="2">
    <source>
        <dbReference type="ARBA" id="ARBA00022723"/>
    </source>
</evidence>
<evidence type="ECO:0000256" key="3">
    <source>
        <dbReference type="ARBA" id="ARBA00022737"/>
    </source>
</evidence>
<dbReference type="Gene3D" id="1.10.238.10">
    <property type="entry name" value="EF-hand"/>
    <property type="match status" value="1"/>
</dbReference>
<dbReference type="EMBL" id="KB097143">
    <property type="protein sequence ID" value="ESN99295.1"/>
    <property type="molecule type" value="Genomic_DNA"/>
</dbReference>
<dbReference type="GO" id="GO:0009966">
    <property type="term" value="P:regulation of signal transduction"/>
    <property type="evidence" value="ECO:0000318"/>
    <property type="project" value="GO_Central"/>
</dbReference>
<dbReference type="FunFam" id="1.10.238.10:FF:000009">
    <property type="entry name" value="Visinin-like protein 1"/>
    <property type="match status" value="1"/>
</dbReference>
<dbReference type="Pfam" id="PF13499">
    <property type="entry name" value="EF-hand_7"/>
    <property type="match status" value="1"/>
</dbReference>
<evidence type="ECO:0000313" key="6">
    <source>
        <dbReference type="EMBL" id="ESN99295.1"/>
    </source>
</evidence>
<dbReference type="CDD" id="cd00051">
    <property type="entry name" value="EFh"/>
    <property type="match status" value="2"/>
</dbReference>